<reference evidence="2 3" key="1">
    <citation type="submission" date="2018-02" db="EMBL/GenBank/DDBJ databases">
        <title>The draft genome of Phyllobacterium myrsinacearum DSM5892.</title>
        <authorList>
            <person name="Li L."/>
            <person name="Liu L."/>
            <person name="Zhang X."/>
            <person name="Wang T."/>
        </authorList>
    </citation>
    <scope>NUCLEOTIDE SEQUENCE [LARGE SCALE GENOMIC DNA]</scope>
    <source>
        <strain evidence="2 3">DSM 5892</strain>
    </source>
</reference>
<evidence type="ECO:0000256" key="1">
    <source>
        <dbReference type="SAM" id="SignalP"/>
    </source>
</evidence>
<keyword evidence="1" id="KW-0732">Signal</keyword>
<evidence type="ECO:0000313" key="2">
    <source>
        <dbReference type="EMBL" id="PRD52978.1"/>
    </source>
</evidence>
<organism evidence="2 3">
    <name type="scientific">Phyllobacterium myrsinacearum</name>
    <dbReference type="NCBI Taxonomy" id="28101"/>
    <lineage>
        <taxon>Bacteria</taxon>
        <taxon>Pseudomonadati</taxon>
        <taxon>Pseudomonadota</taxon>
        <taxon>Alphaproteobacteria</taxon>
        <taxon>Hyphomicrobiales</taxon>
        <taxon>Phyllobacteriaceae</taxon>
        <taxon>Phyllobacterium</taxon>
    </lineage>
</organism>
<dbReference type="OrthoDB" id="9809419at2"/>
<feature type="chain" id="PRO_5015746315" description="Lipoprotein" evidence="1">
    <location>
        <begin position="23"/>
        <end position="89"/>
    </location>
</feature>
<dbReference type="RefSeq" id="WP_105733992.1">
    <property type="nucleotide sequence ID" value="NZ_PVBT01000003.1"/>
</dbReference>
<accession>A0A2S9JIR6</accession>
<dbReference type="Proteomes" id="UP000238563">
    <property type="component" value="Unassembled WGS sequence"/>
</dbReference>
<evidence type="ECO:0008006" key="4">
    <source>
        <dbReference type="Google" id="ProtNLM"/>
    </source>
</evidence>
<name>A0A2S9JIR6_9HYPH</name>
<comment type="caution">
    <text evidence="2">The sequence shown here is derived from an EMBL/GenBank/DDBJ whole genome shotgun (WGS) entry which is preliminary data.</text>
</comment>
<feature type="signal peptide" evidence="1">
    <location>
        <begin position="1"/>
        <end position="22"/>
    </location>
</feature>
<dbReference type="AlphaFoldDB" id="A0A2S9JIR6"/>
<keyword evidence="3" id="KW-1185">Reference proteome</keyword>
<evidence type="ECO:0000313" key="3">
    <source>
        <dbReference type="Proteomes" id="UP000238563"/>
    </source>
</evidence>
<dbReference type="PROSITE" id="PS51257">
    <property type="entry name" value="PROKAR_LIPOPROTEIN"/>
    <property type="match status" value="1"/>
</dbReference>
<dbReference type="EMBL" id="PVBT01000003">
    <property type="protein sequence ID" value="PRD52978.1"/>
    <property type="molecule type" value="Genomic_DNA"/>
</dbReference>
<protein>
    <recommendedName>
        <fullName evidence="4">Lipoprotein</fullName>
    </recommendedName>
</protein>
<proteinExistence type="predicted"/>
<gene>
    <name evidence="2" type="ORF">C5750_11200</name>
</gene>
<sequence>MKLKMVAGISLLAVALVGCSKAPTCTQEELTKKAGEITAAVQQVVTKDPSKAQGIVTKMQELAAKYQGQTDLKDACKAYDDVLAAIKGS</sequence>